<feature type="transmembrane region" description="Helical" evidence="7">
    <location>
        <begin position="271"/>
        <end position="300"/>
    </location>
</feature>
<keyword evidence="9" id="KW-1185">Reference proteome</keyword>
<feature type="transmembrane region" description="Helical" evidence="7">
    <location>
        <begin position="118"/>
        <end position="136"/>
    </location>
</feature>
<keyword evidence="3" id="KW-0813">Transport</keyword>
<feature type="transmembrane region" description="Helical" evidence="7">
    <location>
        <begin position="354"/>
        <end position="377"/>
    </location>
</feature>
<accession>A0A507EAK1</accession>
<keyword evidence="6 7" id="KW-0472">Membrane</keyword>
<comment type="caution">
    <text evidence="8">The sequence shown here is derived from an EMBL/GenBank/DDBJ whole genome shotgun (WGS) entry which is preliminary data.</text>
</comment>
<evidence type="ECO:0000256" key="5">
    <source>
        <dbReference type="ARBA" id="ARBA00022989"/>
    </source>
</evidence>
<organism evidence="8 9">
    <name type="scientific">Powellomyces hirtus</name>
    <dbReference type="NCBI Taxonomy" id="109895"/>
    <lineage>
        <taxon>Eukaryota</taxon>
        <taxon>Fungi</taxon>
        <taxon>Fungi incertae sedis</taxon>
        <taxon>Chytridiomycota</taxon>
        <taxon>Chytridiomycota incertae sedis</taxon>
        <taxon>Chytridiomycetes</taxon>
        <taxon>Spizellomycetales</taxon>
        <taxon>Powellomycetaceae</taxon>
        <taxon>Powellomyces</taxon>
    </lineage>
</organism>
<dbReference type="AlphaFoldDB" id="A0A507EAK1"/>
<evidence type="ECO:0000313" key="9">
    <source>
        <dbReference type="Proteomes" id="UP000318582"/>
    </source>
</evidence>
<evidence type="ECO:0000256" key="6">
    <source>
        <dbReference type="ARBA" id="ARBA00023136"/>
    </source>
</evidence>
<dbReference type="Proteomes" id="UP000318582">
    <property type="component" value="Unassembled WGS sequence"/>
</dbReference>
<dbReference type="STRING" id="109895.A0A507EAK1"/>
<proteinExistence type="inferred from homology"/>
<comment type="subcellular location">
    <subcellularLocation>
        <location evidence="1">Membrane</location>
        <topology evidence="1">Multi-pass membrane protein</topology>
    </subcellularLocation>
</comment>
<dbReference type="Gene3D" id="1.20.1250.20">
    <property type="entry name" value="MFS general substrate transporter like domains"/>
    <property type="match status" value="1"/>
</dbReference>
<evidence type="ECO:0000256" key="7">
    <source>
        <dbReference type="SAM" id="Phobius"/>
    </source>
</evidence>
<feature type="transmembrane region" description="Helical" evidence="7">
    <location>
        <begin position="195"/>
        <end position="215"/>
    </location>
</feature>
<dbReference type="GO" id="GO:0000329">
    <property type="term" value="C:fungal-type vacuole membrane"/>
    <property type="evidence" value="ECO:0007669"/>
    <property type="project" value="TreeGrafter"/>
</dbReference>
<keyword evidence="5 7" id="KW-1133">Transmembrane helix</keyword>
<feature type="transmembrane region" description="Helical" evidence="7">
    <location>
        <begin position="84"/>
        <end position="106"/>
    </location>
</feature>
<dbReference type="PANTHER" id="PTHR20772">
    <property type="entry name" value="PROTEIN FMP42"/>
    <property type="match status" value="1"/>
</dbReference>
<dbReference type="InterPro" id="IPR052599">
    <property type="entry name" value="SLC43A_AATransporter"/>
</dbReference>
<dbReference type="InterPro" id="IPR036259">
    <property type="entry name" value="MFS_trans_sf"/>
</dbReference>
<evidence type="ECO:0000256" key="3">
    <source>
        <dbReference type="ARBA" id="ARBA00022448"/>
    </source>
</evidence>
<dbReference type="GO" id="GO:0022857">
    <property type="term" value="F:transmembrane transporter activity"/>
    <property type="evidence" value="ECO:0007669"/>
    <property type="project" value="InterPro"/>
</dbReference>
<dbReference type="InterPro" id="IPR011701">
    <property type="entry name" value="MFS"/>
</dbReference>
<gene>
    <name evidence="8" type="ORF">PhCBS80983_g01431</name>
</gene>
<evidence type="ECO:0000313" key="8">
    <source>
        <dbReference type="EMBL" id="TPX60892.1"/>
    </source>
</evidence>
<dbReference type="PANTHER" id="PTHR20772:SF2">
    <property type="entry name" value="PROTEIN FMP42"/>
    <property type="match status" value="1"/>
</dbReference>
<dbReference type="SUPFAM" id="SSF103473">
    <property type="entry name" value="MFS general substrate transporter"/>
    <property type="match status" value="1"/>
</dbReference>
<name>A0A507EAK1_9FUNG</name>
<reference evidence="8 9" key="1">
    <citation type="journal article" date="2019" name="Sci. Rep.">
        <title>Comparative genomics of chytrid fungi reveal insights into the obligate biotrophic and pathogenic lifestyle of Synchytrium endobioticum.</title>
        <authorList>
            <person name="van de Vossenberg B.T.L.H."/>
            <person name="Warris S."/>
            <person name="Nguyen H.D.T."/>
            <person name="van Gent-Pelzer M.P.E."/>
            <person name="Joly D.L."/>
            <person name="van de Geest H.C."/>
            <person name="Bonants P.J.M."/>
            <person name="Smith D.S."/>
            <person name="Levesque C.A."/>
            <person name="van der Lee T.A.J."/>
        </authorList>
    </citation>
    <scope>NUCLEOTIDE SEQUENCE [LARGE SCALE GENOMIC DNA]</scope>
    <source>
        <strain evidence="8 9">CBS 809.83</strain>
    </source>
</reference>
<dbReference type="Pfam" id="PF07690">
    <property type="entry name" value="MFS_1"/>
    <property type="match status" value="1"/>
</dbReference>
<dbReference type="EMBL" id="QEAQ01000011">
    <property type="protein sequence ID" value="TPX60892.1"/>
    <property type="molecule type" value="Genomic_DNA"/>
</dbReference>
<feature type="transmembrane region" description="Helical" evidence="7">
    <location>
        <begin position="27"/>
        <end position="45"/>
    </location>
</feature>
<evidence type="ECO:0000256" key="1">
    <source>
        <dbReference type="ARBA" id="ARBA00004141"/>
    </source>
</evidence>
<evidence type="ECO:0000256" key="2">
    <source>
        <dbReference type="ARBA" id="ARBA00006595"/>
    </source>
</evidence>
<feature type="transmembrane region" description="Helical" evidence="7">
    <location>
        <begin position="236"/>
        <end position="259"/>
    </location>
</feature>
<evidence type="ECO:0000256" key="4">
    <source>
        <dbReference type="ARBA" id="ARBA00022692"/>
    </source>
</evidence>
<feature type="transmembrane region" description="Helical" evidence="7">
    <location>
        <begin position="321"/>
        <end position="342"/>
    </location>
</feature>
<comment type="similarity">
    <text evidence="2">Belongs to the SLC43A transporter (TC 2.A.1.44) family.</text>
</comment>
<protein>
    <recommendedName>
        <fullName evidence="10">Nodulin-like domain-containing protein</fullName>
    </recommendedName>
</protein>
<feature type="transmembrane region" description="Helical" evidence="7">
    <location>
        <begin position="57"/>
        <end position="78"/>
    </location>
</feature>
<sequence>MFAVASTGANVASLPIGACLDRYGPRATVLVGSMSCLLGNLLFGLSGPKFDGYLAGFLMLGIGGPFCFIGCLHISTVFPSKSGLIMAAMTGAFDASSSIYVFFEIIHEKLGGSIHRLFLFYTLVPVIVALTTMALMPKHSFGKSDVVADGDEEEEIVAAGVEEPTETQPLLASSPAAPVVSTQDLFSKQLKSVEFWGITGTVCIMMLRLNFYISSVKEQAIDLAGTNNSSTAIDNLLRFFNIALPAAGIISIPAIGYLLDNFAFSTSLAVLWGFGVAFGVLGLIHSIPLQYVTISIFVVMRPLLYTIGNDFCAKTFGFHTFGRLYGIMNGIAGVLNLLQYPLNYISLDLMGGKFWLSNGILLALAGGGLAGFPAYLARGRV</sequence>
<keyword evidence="4 7" id="KW-0812">Transmembrane</keyword>
<evidence type="ECO:0008006" key="10">
    <source>
        <dbReference type="Google" id="ProtNLM"/>
    </source>
</evidence>